<dbReference type="InterPro" id="IPR036390">
    <property type="entry name" value="WH_DNA-bd_sf"/>
</dbReference>
<keyword evidence="2" id="KW-0805">Transcription regulation</keyword>
<evidence type="ECO:0000256" key="4">
    <source>
        <dbReference type="ARBA" id="ARBA00023163"/>
    </source>
</evidence>
<protein>
    <submittedName>
        <fullName evidence="6">Transcriptional activator protein LysR</fullName>
    </submittedName>
</protein>
<dbReference type="CDD" id="cd08422">
    <property type="entry name" value="PBP2_CrgA_like"/>
    <property type="match status" value="1"/>
</dbReference>
<sequence length="302" mass="34368">MKSMDLNALYSFCEMVRAGSLTKAAQKLGLSAPTLSRHLAQLEEEVGHKLVHRHAKQFKLTVDGERYYNTLSDDFSQLQEQLSALNDRADVLSGSIRVSCPESMAIDYMHGWALEFMSQHPQVDIQIKFAISDQYFVEDQLDLSLVVVPPTQPSLVQRKLLDTQMCVAAAPSYLAAKGRPEVPAQLQEFDLLTSDPQKAWAFLQQGTRFEFFPTPRYSINSIRMVVDAAIRGMGIMYGPLFYMQQPLREGRLEQILPDYETEMRHVFMIYADRRLMPTRVRAFKSFLEEKVSALGSDEGFVP</sequence>
<name>A0A2R4MCQ3_9HYPH</name>
<evidence type="ECO:0000256" key="1">
    <source>
        <dbReference type="ARBA" id="ARBA00009437"/>
    </source>
</evidence>
<evidence type="ECO:0000256" key="3">
    <source>
        <dbReference type="ARBA" id="ARBA00023125"/>
    </source>
</evidence>
<dbReference type="InterPro" id="IPR005119">
    <property type="entry name" value="LysR_subst-bd"/>
</dbReference>
<keyword evidence="3" id="KW-0238">DNA-binding</keyword>
<dbReference type="SUPFAM" id="SSF46785">
    <property type="entry name" value="Winged helix' DNA-binding domain"/>
    <property type="match status" value="1"/>
</dbReference>
<dbReference type="Gene3D" id="3.40.190.290">
    <property type="match status" value="1"/>
</dbReference>
<keyword evidence="4" id="KW-0804">Transcription</keyword>
<dbReference type="GO" id="GO:0003700">
    <property type="term" value="F:DNA-binding transcription factor activity"/>
    <property type="evidence" value="ECO:0007669"/>
    <property type="project" value="InterPro"/>
</dbReference>
<dbReference type="Pfam" id="PF00126">
    <property type="entry name" value="HTH_1"/>
    <property type="match status" value="1"/>
</dbReference>
<evidence type="ECO:0000259" key="5">
    <source>
        <dbReference type="PROSITE" id="PS50931"/>
    </source>
</evidence>
<feature type="domain" description="HTH lysR-type" evidence="5">
    <location>
        <begin position="4"/>
        <end position="61"/>
    </location>
</feature>
<dbReference type="PANTHER" id="PTHR30537">
    <property type="entry name" value="HTH-TYPE TRANSCRIPTIONAL REGULATOR"/>
    <property type="match status" value="1"/>
</dbReference>
<gene>
    <name evidence="6" type="ORF">MXMO3_01222</name>
</gene>
<dbReference type="Proteomes" id="UP000258927">
    <property type="component" value="Chromosome"/>
</dbReference>
<dbReference type="KEGG" id="mmyr:MXMO3_01222"/>
<comment type="similarity">
    <text evidence="1">Belongs to the LysR transcriptional regulatory family.</text>
</comment>
<dbReference type="Gene3D" id="1.10.10.10">
    <property type="entry name" value="Winged helix-like DNA-binding domain superfamily/Winged helix DNA-binding domain"/>
    <property type="match status" value="1"/>
</dbReference>
<evidence type="ECO:0000313" key="6">
    <source>
        <dbReference type="EMBL" id="AVX03753.1"/>
    </source>
</evidence>
<dbReference type="PROSITE" id="PS50931">
    <property type="entry name" value="HTH_LYSR"/>
    <property type="match status" value="1"/>
</dbReference>
<accession>A0A2R4MCQ3</accession>
<keyword evidence="7" id="KW-1185">Reference proteome</keyword>
<dbReference type="GO" id="GO:0006351">
    <property type="term" value="P:DNA-templated transcription"/>
    <property type="evidence" value="ECO:0007669"/>
    <property type="project" value="TreeGrafter"/>
</dbReference>
<dbReference type="STRING" id="1122213.GCA_000423365_01574"/>
<evidence type="ECO:0000256" key="2">
    <source>
        <dbReference type="ARBA" id="ARBA00023015"/>
    </source>
</evidence>
<dbReference type="InterPro" id="IPR000847">
    <property type="entry name" value="LysR_HTH_N"/>
</dbReference>
<dbReference type="AlphaFoldDB" id="A0A2R4MCQ3"/>
<dbReference type="Pfam" id="PF03466">
    <property type="entry name" value="LysR_substrate"/>
    <property type="match status" value="1"/>
</dbReference>
<dbReference type="PANTHER" id="PTHR30537:SF5">
    <property type="entry name" value="HTH-TYPE TRANSCRIPTIONAL ACTIVATOR TTDR-RELATED"/>
    <property type="match status" value="1"/>
</dbReference>
<dbReference type="InterPro" id="IPR036388">
    <property type="entry name" value="WH-like_DNA-bd_sf"/>
</dbReference>
<dbReference type="FunFam" id="1.10.10.10:FF:000001">
    <property type="entry name" value="LysR family transcriptional regulator"/>
    <property type="match status" value="1"/>
</dbReference>
<dbReference type="InterPro" id="IPR058163">
    <property type="entry name" value="LysR-type_TF_proteobact-type"/>
</dbReference>
<proteinExistence type="inferred from homology"/>
<dbReference type="RefSeq" id="WP_117395282.1">
    <property type="nucleotide sequence ID" value="NZ_CP021330.1"/>
</dbReference>
<organism evidence="6 7">
    <name type="scientific">Maritalea myrionectae</name>
    <dbReference type="NCBI Taxonomy" id="454601"/>
    <lineage>
        <taxon>Bacteria</taxon>
        <taxon>Pseudomonadati</taxon>
        <taxon>Pseudomonadota</taxon>
        <taxon>Alphaproteobacteria</taxon>
        <taxon>Hyphomicrobiales</taxon>
        <taxon>Devosiaceae</taxon>
        <taxon>Maritalea</taxon>
    </lineage>
</organism>
<dbReference type="SUPFAM" id="SSF53850">
    <property type="entry name" value="Periplasmic binding protein-like II"/>
    <property type="match status" value="1"/>
</dbReference>
<dbReference type="GO" id="GO:0043565">
    <property type="term" value="F:sequence-specific DNA binding"/>
    <property type="evidence" value="ECO:0007669"/>
    <property type="project" value="TreeGrafter"/>
</dbReference>
<evidence type="ECO:0000313" key="7">
    <source>
        <dbReference type="Proteomes" id="UP000258927"/>
    </source>
</evidence>
<reference evidence="6 7" key="1">
    <citation type="submission" date="2017-05" db="EMBL/GenBank/DDBJ databases">
        <title>Genome Analysis of Maritalea myrionectae HL2708#5.</title>
        <authorList>
            <consortium name="Cotde Inc.-PKNU"/>
            <person name="Jang D."/>
            <person name="Oh H.-M."/>
        </authorList>
    </citation>
    <scope>NUCLEOTIDE SEQUENCE [LARGE SCALE GENOMIC DNA]</scope>
    <source>
        <strain evidence="6 7">HL2708#5</strain>
    </source>
</reference>
<dbReference type="EMBL" id="CP021330">
    <property type="protein sequence ID" value="AVX03753.1"/>
    <property type="molecule type" value="Genomic_DNA"/>
</dbReference>